<gene>
    <name evidence="2" type="ORF">DFH08DRAFT_973692</name>
</gene>
<evidence type="ECO:0000256" key="1">
    <source>
        <dbReference type="SAM" id="MobiDB-lite"/>
    </source>
</evidence>
<dbReference type="AlphaFoldDB" id="A0AAD6Z915"/>
<feature type="region of interest" description="Disordered" evidence="1">
    <location>
        <begin position="138"/>
        <end position="230"/>
    </location>
</feature>
<organism evidence="2 3">
    <name type="scientific">Mycena albidolilacea</name>
    <dbReference type="NCBI Taxonomy" id="1033008"/>
    <lineage>
        <taxon>Eukaryota</taxon>
        <taxon>Fungi</taxon>
        <taxon>Dikarya</taxon>
        <taxon>Basidiomycota</taxon>
        <taxon>Agaricomycotina</taxon>
        <taxon>Agaricomycetes</taxon>
        <taxon>Agaricomycetidae</taxon>
        <taxon>Agaricales</taxon>
        <taxon>Marasmiineae</taxon>
        <taxon>Mycenaceae</taxon>
        <taxon>Mycena</taxon>
    </lineage>
</organism>
<dbReference type="Proteomes" id="UP001218218">
    <property type="component" value="Unassembled WGS sequence"/>
</dbReference>
<protein>
    <submittedName>
        <fullName evidence="2">Uncharacterized protein</fullName>
    </submittedName>
</protein>
<feature type="compositionally biased region" description="Low complexity" evidence="1">
    <location>
        <begin position="200"/>
        <end position="212"/>
    </location>
</feature>
<feature type="region of interest" description="Disordered" evidence="1">
    <location>
        <begin position="1"/>
        <end position="25"/>
    </location>
</feature>
<sequence>MQVKDNRLVLFGKNPGTTEGTKGDSKTAVYKRIGSKILPELFENSPNALGKRVKGKAEDLVTAYKKQAKKLQVTGGGLQTDGDDNDEVHEFLECYIPADGPDHDTTSAARNLWEEITKKFPYFPVMHKFLATRSNITPPAITTGVGPHGRKIVHLQPPAGEKRLESPEWDPEIDPALKPSPSQAHADDPSTPPAGDYPRSPMSSPVVITSSSPPAPVADRRPGRGNTGALASSFDRALKSNSSLRPSKVSFEDKLFDLQTNMMDNANKREDAKMAQEDTRLKHETTRLKIQAINQLVQLKNMGVLDDETFKARYELVEAEFAPPCSSPFPKPVLFLCPGMGFKGWFSGTWL</sequence>
<evidence type="ECO:0000313" key="2">
    <source>
        <dbReference type="EMBL" id="KAJ7312311.1"/>
    </source>
</evidence>
<proteinExistence type="predicted"/>
<name>A0AAD6Z915_9AGAR</name>
<reference evidence="2" key="1">
    <citation type="submission" date="2023-03" db="EMBL/GenBank/DDBJ databases">
        <title>Massive genome expansion in bonnet fungi (Mycena s.s.) driven by repeated elements and novel gene families across ecological guilds.</title>
        <authorList>
            <consortium name="Lawrence Berkeley National Laboratory"/>
            <person name="Harder C.B."/>
            <person name="Miyauchi S."/>
            <person name="Viragh M."/>
            <person name="Kuo A."/>
            <person name="Thoen E."/>
            <person name="Andreopoulos B."/>
            <person name="Lu D."/>
            <person name="Skrede I."/>
            <person name="Drula E."/>
            <person name="Henrissat B."/>
            <person name="Morin E."/>
            <person name="Kohler A."/>
            <person name="Barry K."/>
            <person name="LaButti K."/>
            <person name="Morin E."/>
            <person name="Salamov A."/>
            <person name="Lipzen A."/>
            <person name="Mereny Z."/>
            <person name="Hegedus B."/>
            <person name="Baldrian P."/>
            <person name="Stursova M."/>
            <person name="Weitz H."/>
            <person name="Taylor A."/>
            <person name="Grigoriev I.V."/>
            <person name="Nagy L.G."/>
            <person name="Martin F."/>
            <person name="Kauserud H."/>
        </authorList>
    </citation>
    <scope>NUCLEOTIDE SEQUENCE</scope>
    <source>
        <strain evidence="2">CBHHK002</strain>
    </source>
</reference>
<accession>A0AAD6Z915</accession>
<evidence type="ECO:0000313" key="3">
    <source>
        <dbReference type="Proteomes" id="UP001218218"/>
    </source>
</evidence>
<dbReference type="EMBL" id="JARIHO010000073">
    <property type="protein sequence ID" value="KAJ7312311.1"/>
    <property type="molecule type" value="Genomic_DNA"/>
</dbReference>
<keyword evidence="3" id="KW-1185">Reference proteome</keyword>
<comment type="caution">
    <text evidence="2">The sequence shown here is derived from an EMBL/GenBank/DDBJ whole genome shotgun (WGS) entry which is preliminary data.</text>
</comment>